<dbReference type="PANTHER" id="PTHR38009:SF1">
    <property type="entry name" value="CONSERVED HYPOTHETICAL PHAGE TAIL PROTEIN"/>
    <property type="match status" value="1"/>
</dbReference>
<organism evidence="1 2">
    <name type="scientific">Leptolyngbya cf. ectocarpi LEGE 11479</name>
    <dbReference type="NCBI Taxonomy" id="1828722"/>
    <lineage>
        <taxon>Bacteria</taxon>
        <taxon>Bacillati</taxon>
        <taxon>Cyanobacteriota</taxon>
        <taxon>Cyanophyceae</taxon>
        <taxon>Leptolyngbyales</taxon>
        <taxon>Leptolyngbyaceae</taxon>
        <taxon>Leptolyngbya group</taxon>
        <taxon>Leptolyngbya</taxon>
    </lineage>
</organism>
<reference evidence="1" key="1">
    <citation type="submission" date="2020-10" db="EMBL/GenBank/DDBJ databases">
        <authorList>
            <person name="Castelo-Branco R."/>
            <person name="Eusebio N."/>
            <person name="Adriana R."/>
            <person name="Vieira A."/>
            <person name="Brugerolle De Fraissinette N."/>
            <person name="Rezende De Castro R."/>
            <person name="Schneider M.P."/>
            <person name="Vasconcelos V."/>
            <person name="Leao P.N."/>
        </authorList>
    </citation>
    <scope>NUCLEOTIDE SEQUENCE</scope>
    <source>
        <strain evidence="1">LEGE 11479</strain>
    </source>
</reference>
<dbReference type="NCBIfam" id="TIGR02241">
    <property type="entry name" value="conserved hypothetical phage tail region protein"/>
    <property type="match status" value="1"/>
</dbReference>
<dbReference type="PANTHER" id="PTHR38009">
    <property type="entry name" value="CONSERVED HYPOTHETICAL PHAGE TAIL PROTEIN"/>
    <property type="match status" value="1"/>
</dbReference>
<proteinExistence type="predicted"/>
<gene>
    <name evidence="1" type="ORF">IQ260_10095</name>
</gene>
<dbReference type="InterPro" id="IPR011747">
    <property type="entry name" value="CHP02241"/>
</dbReference>
<comment type="caution">
    <text evidence="1">The sequence shown here is derived from an EMBL/GenBank/DDBJ whole genome shotgun (WGS) entry which is preliminary data.</text>
</comment>
<dbReference type="Pfam" id="PF06841">
    <property type="entry name" value="Phage_T4_gp19"/>
    <property type="match status" value="1"/>
</dbReference>
<keyword evidence="2" id="KW-1185">Reference proteome</keyword>
<dbReference type="Proteomes" id="UP000615026">
    <property type="component" value="Unassembled WGS sequence"/>
</dbReference>
<dbReference type="EMBL" id="JADEXP010000071">
    <property type="protein sequence ID" value="MBE9067006.1"/>
    <property type="molecule type" value="Genomic_DNA"/>
</dbReference>
<dbReference type="AlphaFoldDB" id="A0A928X445"/>
<evidence type="ECO:0000313" key="1">
    <source>
        <dbReference type="EMBL" id="MBE9067006.1"/>
    </source>
</evidence>
<sequence>MIFPEILTKARFYLELRLDGSVDLIDGYFMECNGFQRSQEVIEICEVTPQVWGQQGRSHGHVVRSKIPGNSSYTNITLKRGLTVSTAFWDWMDTIGAGNWADQRRNGALCIYGQSGLEQFRFEFTGAWPVSYKISDLDVKGAEHNVEEVEIAVESLKRVSDSWMLGAAALGVAMS</sequence>
<name>A0A928X445_LEPEC</name>
<accession>A0A928X445</accession>
<dbReference type="RefSeq" id="WP_193992980.1">
    <property type="nucleotide sequence ID" value="NZ_JADEXP010000071.1"/>
</dbReference>
<evidence type="ECO:0000313" key="2">
    <source>
        <dbReference type="Proteomes" id="UP000615026"/>
    </source>
</evidence>
<dbReference type="GO" id="GO:0005198">
    <property type="term" value="F:structural molecule activity"/>
    <property type="evidence" value="ECO:0007669"/>
    <property type="project" value="InterPro"/>
</dbReference>
<protein>
    <submittedName>
        <fullName evidence="1">Phage tail protein</fullName>
    </submittedName>
</protein>
<dbReference type="InterPro" id="IPR010667">
    <property type="entry name" value="Phage_T4_Gp19"/>
</dbReference>